<organism evidence="1 2">
    <name type="scientific">Solanum tuberosum</name>
    <name type="common">Potato</name>
    <dbReference type="NCBI Taxonomy" id="4113"/>
    <lineage>
        <taxon>Eukaryota</taxon>
        <taxon>Viridiplantae</taxon>
        <taxon>Streptophyta</taxon>
        <taxon>Embryophyta</taxon>
        <taxon>Tracheophyta</taxon>
        <taxon>Spermatophyta</taxon>
        <taxon>Magnoliopsida</taxon>
        <taxon>eudicotyledons</taxon>
        <taxon>Gunneridae</taxon>
        <taxon>Pentapetalae</taxon>
        <taxon>asterids</taxon>
        <taxon>lamiids</taxon>
        <taxon>Solanales</taxon>
        <taxon>Solanaceae</taxon>
        <taxon>Solanoideae</taxon>
        <taxon>Solaneae</taxon>
        <taxon>Solanum</taxon>
    </lineage>
</organism>
<dbReference type="Gramene" id="PGSC0003DMT400045918">
    <property type="protein sequence ID" value="PGSC0003DMT400045918"/>
    <property type="gene ID" value="PGSC0003DMG400017808"/>
</dbReference>
<evidence type="ECO:0000313" key="1">
    <source>
        <dbReference type="EnsemblPlants" id="PGSC0003DMT400045918"/>
    </source>
</evidence>
<dbReference type="ExpressionAtlas" id="M1BID3">
    <property type="expression patterns" value="baseline"/>
</dbReference>
<gene>
    <name evidence="1" type="primary">LOC102579395</name>
</gene>
<protein>
    <submittedName>
        <fullName evidence="1">Uncharacterized protein</fullName>
    </submittedName>
</protein>
<evidence type="ECO:0000313" key="2">
    <source>
        <dbReference type="Proteomes" id="UP000011115"/>
    </source>
</evidence>
<dbReference type="EnsemblPlants" id="PGSC0003DMT400045918">
    <property type="protein sequence ID" value="PGSC0003DMT400045918"/>
    <property type="gene ID" value="PGSC0003DMG400017808"/>
</dbReference>
<keyword evidence="2" id="KW-1185">Reference proteome</keyword>
<dbReference type="Proteomes" id="UP000011115">
    <property type="component" value="Unassembled WGS sequence"/>
</dbReference>
<sequence>MVKEKREINMDALFKNAETHETNNMKNGCDNVLEVERSHKLYQFTIGKKCSRRHMRNENTKPCKYLVDKTKQITKIKNNQLCSYFST</sequence>
<reference evidence="1" key="2">
    <citation type="submission" date="2015-06" db="UniProtKB">
        <authorList>
            <consortium name="EnsemblPlants"/>
        </authorList>
    </citation>
    <scope>IDENTIFICATION</scope>
    <source>
        <strain evidence="1">DM1-3 516 R44</strain>
    </source>
</reference>
<proteinExistence type="predicted"/>
<dbReference type="OrthoDB" id="10308515at2759"/>
<reference evidence="2" key="1">
    <citation type="journal article" date="2011" name="Nature">
        <title>Genome sequence and analysis of the tuber crop potato.</title>
        <authorList>
            <consortium name="The Potato Genome Sequencing Consortium"/>
        </authorList>
    </citation>
    <scope>NUCLEOTIDE SEQUENCE [LARGE SCALE GENOMIC DNA]</scope>
    <source>
        <strain evidence="2">cv. DM1-3 516 R44</strain>
    </source>
</reference>
<dbReference type="AlphaFoldDB" id="M1BID3"/>
<accession>M1BID3</accession>
<name>M1BID3_SOLTU</name>
<dbReference type="HOGENOM" id="CLU_2487791_0_0_1"/>